<dbReference type="CDD" id="cd03529">
    <property type="entry name" value="Rieske_NirD"/>
    <property type="match status" value="1"/>
</dbReference>
<evidence type="ECO:0000256" key="3">
    <source>
        <dbReference type="ARBA" id="ARBA00022723"/>
    </source>
</evidence>
<keyword evidence="3" id="KW-0479">Metal-binding</keyword>
<dbReference type="AlphaFoldDB" id="A0AAP2DZU9"/>
<keyword evidence="1" id="KW-0349">Heme</keyword>
<dbReference type="InterPro" id="IPR012748">
    <property type="entry name" value="Rieske-like_NirD"/>
</dbReference>
<dbReference type="InterPro" id="IPR052034">
    <property type="entry name" value="NasD-like"/>
</dbReference>
<dbReference type="PROSITE" id="PS51296">
    <property type="entry name" value="RIESKE"/>
    <property type="match status" value="1"/>
</dbReference>
<evidence type="ECO:0000256" key="7">
    <source>
        <dbReference type="ARBA" id="ARBA00023063"/>
    </source>
</evidence>
<evidence type="ECO:0000256" key="4">
    <source>
        <dbReference type="ARBA" id="ARBA00023002"/>
    </source>
</evidence>
<evidence type="ECO:0000256" key="6">
    <source>
        <dbReference type="ARBA" id="ARBA00023014"/>
    </source>
</evidence>
<protein>
    <submittedName>
        <fullName evidence="9">Nitrite reductase small subunit NirD</fullName>
    </submittedName>
</protein>
<dbReference type="GO" id="GO:0046872">
    <property type="term" value="F:metal ion binding"/>
    <property type="evidence" value="ECO:0007669"/>
    <property type="project" value="UniProtKB-KW"/>
</dbReference>
<evidence type="ECO:0000313" key="9">
    <source>
        <dbReference type="EMBL" id="MBT1708859.1"/>
    </source>
</evidence>
<dbReference type="Pfam" id="PF13806">
    <property type="entry name" value="Rieske_2"/>
    <property type="match status" value="1"/>
</dbReference>
<dbReference type="Proteomes" id="UP001319080">
    <property type="component" value="Unassembled WGS sequence"/>
</dbReference>
<dbReference type="SUPFAM" id="SSF50022">
    <property type="entry name" value="ISP domain"/>
    <property type="match status" value="1"/>
</dbReference>
<reference evidence="9 10" key="1">
    <citation type="submission" date="2021-05" db="EMBL/GenBank/DDBJ databases">
        <title>A Polyphasic approach of four new species of the genus Ohtaekwangia: Ohtaekwangia histidinii sp. nov., Ohtaekwangia cretensis sp. nov., Ohtaekwangia indiensis sp. nov., Ohtaekwangia reichenbachii sp. nov. from diverse environment.</title>
        <authorList>
            <person name="Octaviana S."/>
        </authorList>
    </citation>
    <scope>NUCLEOTIDE SEQUENCE [LARGE SCALE GENOMIC DNA]</scope>
    <source>
        <strain evidence="9 10">PWU5</strain>
    </source>
</reference>
<dbReference type="PANTHER" id="PTHR43809:SF1">
    <property type="entry name" value="NITRITE REDUCTASE (NADH) LARGE SUBUNIT"/>
    <property type="match status" value="1"/>
</dbReference>
<feature type="domain" description="Rieske" evidence="8">
    <location>
        <begin position="22"/>
        <end position="123"/>
    </location>
</feature>
<sequence length="127" mass="14024">MESTNDLTTYTSPNSTDVAHWYRAARATDFPENGGACVKYGDTQIAVFNFSRRAEWYACQNLCPHKMQMVLARGIIGTTAGEAKVACPFHKKTFSLHTGQCLNAEEDSITVYPVKVVDGFVYIGFTA</sequence>
<evidence type="ECO:0000259" key="8">
    <source>
        <dbReference type="PROSITE" id="PS51296"/>
    </source>
</evidence>
<dbReference type="PANTHER" id="PTHR43809">
    <property type="entry name" value="NITRITE REDUCTASE (NADH) LARGE SUBUNIT"/>
    <property type="match status" value="1"/>
</dbReference>
<dbReference type="EMBL" id="JAHESE010000009">
    <property type="protein sequence ID" value="MBT1708859.1"/>
    <property type="molecule type" value="Genomic_DNA"/>
</dbReference>
<dbReference type="PROSITE" id="PS51300">
    <property type="entry name" value="NIRD"/>
    <property type="match status" value="1"/>
</dbReference>
<gene>
    <name evidence="9" type="primary">nirD</name>
    <name evidence="9" type="ORF">KK062_11530</name>
</gene>
<evidence type="ECO:0000256" key="2">
    <source>
        <dbReference type="ARBA" id="ARBA00022714"/>
    </source>
</evidence>
<dbReference type="InterPro" id="IPR017941">
    <property type="entry name" value="Rieske_2Fe-2S"/>
</dbReference>
<dbReference type="RefSeq" id="WP_254084448.1">
    <property type="nucleotide sequence ID" value="NZ_JAHESE010000009.1"/>
</dbReference>
<dbReference type="GO" id="GO:0042128">
    <property type="term" value="P:nitrate assimilation"/>
    <property type="evidence" value="ECO:0007669"/>
    <property type="project" value="UniProtKB-KW"/>
</dbReference>
<evidence type="ECO:0000256" key="5">
    <source>
        <dbReference type="ARBA" id="ARBA00023004"/>
    </source>
</evidence>
<keyword evidence="4" id="KW-0560">Oxidoreductase</keyword>
<keyword evidence="6" id="KW-0411">Iron-sulfur</keyword>
<dbReference type="InterPro" id="IPR036922">
    <property type="entry name" value="Rieske_2Fe-2S_sf"/>
</dbReference>
<keyword evidence="7" id="KW-0534">Nitrate assimilation</keyword>
<evidence type="ECO:0000256" key="1">
    <source>
        <dbReference type="ARBA" id="ARBA00022617"/>
    </source>
</evidence>
<keyword evidence="10" id="KW-1185">Reference proteome</keyword>
<name>A0AAP2DZU9_9BACT</name>
<organism evidence="9 10">
    <name type="scientific">Dawidia cretensis</name>
    <dbReference type="NCBI Taxonomy" id="2782350"/>
    <lineage>
        <taxon>Bacteria</taxon>
        <taxon>Pseudomonadati</taxon>
        <taxon>Bacteroidota</taxon>
        <taxon>Cytophagia</taxon>
        <taxon>Cytophagales</taxon>
        <taxon>Chryseotaleaceae</taxon>
        <taxon>Dawidia</taxon>
    </lineage>
</organism>
<proteinExistence type="predicted"/>
<keyword evidence="2" id="KW-0001">2Fe-2S</keyword>
<evidence type="ECO:0000313" key="10">
    <source>
        <dbReference type="Proteomes" id="UP001319080"/>
    </source>
</evidence>
<accession>A0AAP2DZU9</accession>
<comment type="caution">
    <text evidence="9">The sequence shown here is derived from an EMBL/GenBank/DDBJ whole genome shotgun (WGS) entry which is preliminary data.</text>
</comment>
<dbReference type="GO" id="GO:0051537">
    <property type="term" value="F:2 iron, 2 sulfur cluster binding"/>
    <property type="evidence" value="ECO:0007669"/>
    <property type="project" value="UniProtKB-KW"/>
</dbReference>
<dbReference type="NCBIfam" id="TIGR02378">
    <property type="entry name" value="nirD_assim_sml"/>
    <property type="match status" value="1"/>
</dbReference>
<dbReference type="GO" id="GO:0008942">
    <property type="term" value="F:nitrite reductase [NAD(P)H] activity"/>
    <property type="evidence" value="ECO:0007669"/>
    <property type="project" value="InterPro"/>
</dbReference>
<keyword evidence="5" id="KW-0408">Iron</keyword>
<dbReference type="Gene3D" id="2.102.10.10">
    <property type="entry name" value="Rieske [2Fe-2S] iron-sulphur domain"/>
    <property type="match status" value="1"/>
</dbReference>